<protein>
    <recommendedName>
        <fullName evidence="10">Major facilitator superfamily (MFS) profile domain-containing protein</fullName>
    </recommendedName>
</protein>
<feature type="transmembrane region" description="Helical" evidence="6">
    <location>
        <begin position="60"/>
        <end position="80"/>
    </location>
</feature>
<dbReference type="EMBL" id="JBFTWV010000296">
    <property type="protein sequence ID" value="KAL2782925.1"/>
    <property type="molecule type" value="Genomic_DNA"/>
</dbReference>
<proteinExistence type="predicted"/>
<evidence type="ECO:0000256" key="6">
    <source>
        <dbReference type="SAM" id="Phobius"/>
    </source>
</evidence>
<dbReference type="Gene3D" id="1.20.1250.20">
    <property type="entry name" value="MFS general substrate transporter like domains"/>
    <property type="match status" value="1"/>
</dbReference>
<keyword evidence="3 6" id="KW-0812">Transmembrane</keyword>
<organism evidence="8 9">
    <name type="scientific">Aspergillus keveii</name>
    <dbReference type="NCBI Taxonomy" id="714993"/>
    <lineage>
        <taxon>Eukaryota</taxon>
        <taxon>Fungi</taxon>
        <taxon>Dikarya</taxon>
        <taxon>Ascomycota</taxon>
        <taxon>Pezizomycotina</taxon>
        <taxon>Eurotiomycetes</taxon>
        <taxon>Eurotiomycetidae</taxon>
        <taxon>Eurotiales</taxon>
        <taxon>Aspergillaceae</taxon>
        <taxon>Aspergillus</taxon>
        <taxon>Aspergillus subgen. Nidulantes</taxon>
    </lineage>
</organism>
<dbReference type="SUPFAM" id="SSF103473">
    <property type="entry name" value="MFS general substrate transporter"/>
    <property type="match status" value="1"/>
</dbReference>
<keyword evidence="4 6" id="KW-1133">Transmembrane helix</keyword>
<dbReference type="Proteomes" id="UP001610563">
    <property type="component" value="Unassembled WGS sequence"/>
</dbReference>
<keyword evidence="2" id="KW-0813">Transport</keyword>
<gene>
    <name evidence="8" type="ORF">BJX66DRAFT_319483</name>
</gene>
<evidence type="ECO:0000256" key="3">
    <source>
        <dbReference type="ARBA" id="ARBA00022692"/>
    </source>
</evidence>
<keyword evidence="5 6" id="KW-0472">Membrane</keyword>
<feature type="signal peptide" evidence="7">
    <location>
        <begin position="1"/>
        <end position="21"/>
    </location>
</feature>
<evidence type="ECO:0000256" key="5">
    <source>
        <dbReference type="ARBA" id="ARBA00023136"/>
    </source>
</evidence>
<dbReference type="PANTHER" id="PTHR43791">
    <property type="entry name" value="PERMEASE-RELATED"/>
    <property type="match status" value="1"/>
</dbReference>
<evidence type="ECO:0000256" key="4">
    <source>
        <dbReference type="ARBA" id="ARBA00022989"/>
    </source>
</evidence>
<keyword evidence="9" id="KW-1185">Reference proteome</keyword>
<keyword evidence="7" id="KW-0732">Signal</keyword>
<feature type="chain" id="PRO_5045595611" description="Major facilitator superfamily (MFS) profile domain-containing protein" evidence="7">
    <location>
        <begin position="22"/>
        <end position="106"/>
    </location>
</feature>
<comment type="caution">
    <text evidence="8">The sequence shown here is derived from an EMBL/GenBank/DDBJ whole genome shotgun (WGS) entry which is preliminary data.</text>
</comment>
<evidence type="ECO:0000256" key="2">
    <source>
        <dbReference type="ARBA" id="ARBA00022448"/>
    </source>
</evidence>
<accession>A0ABR4FI58</accession>
<dbReference type="InterPro" id="IPR036259">
    <property type="entry name" value="MFS_trans_sf"/>
</dbReference>
<sequence>MLLTCVTVQGLAFFLPTIVRTIIPEKSTVQQQLQTVPPNILGAISTLVVPYLSSRFDRRTLFFIVTPLFMMAGYIIFLATETNHSRARYGATFLIAIGSFPYRGSL</sequence>
<evidence type="ECO:0000313" key="9">
    <source>
        <dbReference type="Proteomes" id="UP001610563"/>
    </source>
</evidence>
<evidence type="ECO:0000256" key="7">
    <source>
        <dbReference type="SAM" id="SignalP"/>
    </source>
</evidence>
<dbReference type="PANTHER" id="PTHR43791:SF48">
    <property type="entry name" value="TRANSPORTER, PUTATIVE (AFU_ORTHOLOGUE AFUA_4G01000)-RELATED"/>
    <property type="match status" value="1"/>
</dbReference>
<name>A0ABR4FI58_9EURO</name>
<comment type="subcellular location">
    <subcellularLocation>
        <location evidence="1">Membrane</location>
        <topology evidence="1">Multi-pass membrane protein</topology>
    </subcellularLocation>
</comment>
<evidence type="ECO:0000313" key="8">
    <source>
        <dbReference type="EMBL" id="KAL2782925.1"/>
    </source>
</evidence>
<evidence type="ECO:0000256" key="1">
    <source>
        <dbReference type="ARBA" id="ARBA00004141"/>
    </source>
</evidence>
<reference evidence="8 9" key="1">
    <citation type="submission" date="2024-07" db="EMBL/GenBank/DDBJ databases">
        <title>Section-level genome sequencing and comparative genomics of Aspergillus sections Usti and Cavernicolus.</title>
        <authorList>
            <consortium name="Lawrence Berkeley National Laboratory"/>
            <person name="Nybo J.L."/>
            <person name="Vesth T.C."/>
            <person name="Theobald S."/>
            <person name="Frisvad J.C."/>
            <person name="Larsen T.O."/>
            <person name="Kjaerboelling I."/>
            <person name="Rothschild-Mancinelli K."/>
            <person name="Lyhne E.K."/>
            <person name="Kogle M.E."/>
            <person name="Barry K."/>
            <person name="Clum A."/>
            <person name="Na H."/>
            <person name="Ledsgaard L."/>
            <person name="Lin J."/>
            <person name="Lipzen A."/>
            <person name="Kuo A."/>
            <person name="Riley R."/>
            <person name="Mondo S."/>
            <person name="Labutti K."/>
            <person name="Haridas S."/>
            <person name="Pangalinan J."/>
            <person name="Salamov A.A."/>
            <person name="Simmons B.A."/>
            <person name="Magnuson J.K."/>
            <person name="Chen J."/>
            <person name="Drula E."/>
            <person name="Henrissat B."/>
            <person name="Wiebenga A."/>
            <person name="Lubbers R.J."/>
            <person name="Gomes A.C."/>
            <person name="Makela M.R."/>
            <person name="Stajich J."/>
            <person name="Grigoriev I.V."/>
            <person name="Mortensen U.H."/>
            <person name="De Vries R.P."/>
            <person name="Baker S.E."/>
            <person name="Andersen M.R."/>
        </authorList>
    </citation>
    <scope>NUCLEOTIDE SEQUENCE [LARGE SCALE GENOMIC DNA]</scope>
    <source>
        <strain evidence="8 9">CBS 209.92</strain>
    </source>
</reference>
<evidence type="ECO:0008006" key="10">
    <source>
        <dbReference type="Google" id="ProtNLM"/>
    </source>
</evidence>